<dbReference type="AlphaFoldDB" id="K2A2Y2"/>
<proteinExistence type="predicted"/>
<sequence>MEDIISNALRLRELERNSIKSRVKFIWKFKDEIEKTIDMVEAALEKDLRKYFEVDSIVYGKNNLKIRMHDEEQGIVRIINCVFRYDKTDIRYGNTNIELVSSETSKRPKFHTVWKFSILDREKIVEKVLKDLIVCMREVD</sequence>
<name>K2A2Y2_9BACT</name>
<gene>
    <name evidence="1" type="ORF">ACD_71C00154G0001</name>
</gene>
<dbReference type="EMBL" id="AMFJ01028885">
    <property type="protein sequence ID" value="EKD44384.1"/>
    <property type="molecule type" value="Genomic_DNA"/>
</dbReference>
<organism evidence="1">
    <name type="scientific">uncultured bacterium</name>
    <name type="common">gcode 4</name>
    <dbReference type="NCBI Taxonomy" id="1234023"/>
    <lineage>
        <taxon>Bacteria</taxon>
        <taxon>environmental samples</taxon>
    </lineage>
</organism>
<accession>K2A2Y2</accession>
<evidence type="ECO:0000313" key="1">
    <source>
        <dbReference type="EMBL" id="EKD44384.1"/>
    </source>
</evidence>
<comment type="caution">
    <text evidence="1">The sequence shown here is derived from an EMBL/GenBank/DDBJ whole genome shotgun (WGS) entry which is preliminary data.</text>
</comment>
<protein>
    <submittedName>
        <fullName evidence="1">Uncharacterized protein</fullName>
    </submittedName>
</protein>
<reference evidence="1" key="1">
    <citation type="journal article" date="2012" name="Science">
        <title>Fermentation, hydrogen, and sulfur metabolism in multiple uncultivated bacterial phyla.</title>
        <authorList>
            <person name="Wrighton K.C."/>
            <person name="Thomas B.C."/>
            <person name="Sharon I."/>
            <person name="Miller C.S."/>
            <person name="Castelle C.J."/>
            <person name="VerBerkmoes N.C."/>
            <person name="Wilkins M.J."/>
            <person name="Hettich R.L."/>
            <person name="Lipton M.S."/>
            <person name="Williams K.H."/>
            <person name="Long P.E."/>
            <person name="Banfield J.F."/>
        </authorList>
    </citation>
    <scope>NUCLEOTIDE SEQUENCE [LARGE SCALE GENOMIC DNA]</scope>
</reference>